<evidence type="ECO:0000313" key="2">
    <source>
        <dbReference type="EMBL" id="CAH2100748.1"/>
    </source>
</evidence>
<dbReference type="AlphaFoldDB" id="A0AAU9UNI5"/>
<protein>
    <submittedName>
        <fullName evidence="2">Uncharacterized protein</fullName>
    </submittedName>
</protein>
<organism evidence="2 3">
    <name type="scientific">Euphydryas editha</name>
    <name type="common">Edith's checkerspot</name>
    <dbReference type="NCBI Taxonomy" id="104508"/>
    <lineage>
        <taxon>Eukaryota</taxon>
        <taxon>Metazoa</taxon>
        <taxon>Ecdysozoa</taxon>
        <taxon>Arthropoda</taxon>
        <taxon>Hexapoda</taxon>
        <taxon>Insecta</taxon>
        <taxon>Pterygota</taxon>
        <taxon>Neoptera</taxon>
        <taxon>Endopterygota</taxon>
        <taxon>Lepidoptera</taxon>
        <taxon>Glossata</taxon>
        <taxon>Ditrysia</taxon>
        <taxon>Papilionoidea</taxon>
        <taxon>Nymphalidae</taxon>
        <taxon>Nymphalinae</taxon>
        <taxon>Euphydryas</taxon>
    </lineage>
</organism>
<evidence type="ECO:0000313" key="3">
    <source>
        <dbReference type="Proteomes" id="UP001153954"/>
    </source>
</evidence>
<gene>
    <name evidence="2" type="ORF">EEDITHA_LOCUS15574</name>
</gene>
<evidence type="ECO:0000256" key="1">
    <source>
        <dbReference type="SAM" id="MobiDB-lite"/>
    </source>
</evidence>
<dbReference type="EMBL" id="CAKOGL010000023">
    <property type="protein sequence ID" value="CAH2100748.1"/>
    <property type="molecule type" value="Genomic_DNA"/>
</dbReference>
<accession>A0AAU9UNI5</accession>
<name>A0AAU9UNI5_EUPED</name>
<proteinExistence type="predicted"/>
<feature type="compositionally biased region" description="Basic and acidic residues" evidence="1">
    <location>
        <begin position="1"/>
        <end position="14"/>
    </location>
</feature>
<feature type="region of interest" description="Disordered" evidence="1">
    <location>
        <begin position="1"/>
        <end position="26"/>
    </location>
</feature>
<keyword evidence="3" id="KW-1185">Reference proteome</keyword>
<comment type="caution">
    <text evidence="2">The sequence shown here is derived from an EMBL/GenBank/DDBJ whole genome shotgun (WGS) entry which is preliminary data.</text>
</comment>
<feature type="compositionally biased region" description="Polar residues" evidence="1">
    <location>
        <begin position="121"/>
        <end position="145"/>
    </location>
</feature>
<sequence>MDRQMKAIENKENTDNAQNKENNDNALVDESEISQLSTIVSSMKEMQHDLSKPETGEDELDVFGKDVAKQLRTLSTEQAILGQNEIITKCRPRDLKYRNMTMSSPAYSADTQASDDYAPRPSTSTSNYMPLNSPASTVETQSTNDSLNIVSNDPIKHNDEYINIITNAFNNA</sequence>
<feature type="region of interest" description="Disordered" evidence="1">
    <location>
        <begin position="106"/>
        <end position="145"/>
    </location>
</feature>
<dbReference type="Proteomes" id="UP001153954">
    <property type="component" value="Unassembled WGS sequence"/>
</dbReference>
<reference evidence="2" key="1">
    <citation type="submission" date="2022-03" db="EMBL/GenBank/DDBJ databases">
        <authorList>
            <person name="Tunstrom K."/>
        </authorList>
    </citation>
    <scope>NUCLEOTIDE SEQUENCE</scope>
</reference>